<dbReference type="GeneID" id="70193055"/>
<dbReference type="EMBL" id="JAGTJQ010000003">
    <property type="protein sequence ID" value="KAH7035113.1"/>
    <property type="molecule type" value="Genomic_DNA"/>
</dbReference>
<dbReference type="AlphaFoldDB" id="A0A9P9BQP8"/>
<proteinExistence type="predicted"/>
<keyword evidence="2" id="KW-1185">Reference proteome</keyword>
<dbReference type="RefSeq" id="XP_046015206.1">
    <property type="nucleotide sequence ID" value="XM_046163509.1"/>
</dbReference>
<dbReference type="Proteomes" id="UP000756346">
    <property type="component" value="Unassembled WGS sequence"/>
</dbReference>
<protein>
    <submittedName>
        <fullName evidence="1">Uncharacterized protein</fullName>
    </submittedName>
</protein>
<gene>
    <name evidence="1" type="ORF">B0I36DRAFT_88347</name>
</gene>
<sequence length="173" mass="19295">MDHVRIMRKIADETCLPLGHAALGTCPLDLRSNARLPPNYEPGPMLDDGTVHTGELSRADLATLLDLSSKLNLDGEITPIMAWGALMNHPRIREMGYADFLRVTEELQGKVRCYGSVVESLRQCIRLCCMLTVTPSDSALFLRTLSFAMHSRLSLVRNRALRCSFVDQFSFLG</sequence>
<name>A0A9P9BQP8_9PEZI</name>
<reference evidence="1" key="1">
    <citation type="journal article" date="2021" name="Nat. Commun.">
        <title>Genetic determinants of endophytism in the Arabidopsis root mycobiome.</title>
        <authorList>
            <person name="Mesny F."/>
            <person name="Miyauchi S."/>
            <person name="Thiergart T."/>
            <person name="Pickel B."/>
            <person name="Atanasova L."/>
            <person name="Karlsson M."/>
            <person name="Huettel B."/>
            <person name="Barry K.W."/>
            <person name="Haridas S."/>
            <person name="Chen C."/>
            <person name="Bauer D."/>
            <person name="Andreopoulos W."/>
            <person name="Pangilinan J."/>
            <person name="LaButti K."/>
            <person name="Riley R."/>
            <person name="Lipzen A."/>
            <person name="Clum A."/>
            <person name="Drula E."/>
            <person name="Henrissat B."/>
            <person name="Kohler A."/>
            <person name="Grigoriev I.V."/>
            <person name="Martin F.M."/>
            <person name="Hacquard S."/>
        </authorList>
    </citation>
    <scope>NUCLEOTIDE SEQUENCE</scope>
    <source>
        <strain evidence="1">MPI-CAGE-CH-0230</strain>
    </source>
</reference>
<organism evidence="1 2">
    <name type="scientific">Microdochium trichocladiopsis</name>
    <dbReference type="NCBI Taxonomy" id="1682393"/>
    <lineage>
        <taxon>Eukaryota</taxon>
        <taxon>Fungi</taxon>
        <taxon>Dikarya</taxon>
        <taxon>Ascomycota</taxon>
        <taxon>Pezizomycotina</taxon>
        <taxon>Sordariomycetes</taxon>
        <taxon>Xylariomycetidae</taxon>
        <taxon>Xylariales</taxon>
        <taxon>Microdochiaceae</taxon>
        <taxon>Microdochium</taxon>
    </lineage>
</organism>
<accession>A0A9P9BQP8</accession>
<dbReference type="OrthoDB" id="2590011at2759"/>
<evidence type="ECO:0000313" key="1">
    <source>
        <dbReference type="EMBL" id="KAH7035113.1"/>
    </source>
</evidence>
<comment type="caution">
    <text evidence="1">The sequence shown here is derived from an EMBL/GenBank/DDBJ whole genome shotgun (WGS) entry which is preliminary data.</text>
</comment>
<evidence type="ECO:0000313" key="2">
    <source>
        <dbReference type="Proteomes" id="UP000756346"/>
    </source>
</evidence>